<proteinExistence type="predicted"/>
<protein>
    <submittedName>
        <fullName evidence="3">Uncharacterized protein</fullName>
    </submittedName>
</protein>
<feature type="transmembrane region" description="Helical" evidence="2">
    <location>
        <begin position="110"/>
        <end position="132"/>
    </location>
</feature>
<evidence type="ECO:0000256" key="1">
    <source>
        <dbReference type="SAM" id="Coils"/>
    </source>
</evidence>
<keyword evidence="1" id="KW-0175">Coiled coil</keyword>
<evidence type="ECO:0000313" key="4">
    <source>
        <dbReference type="Proteomes" id="UP000011074"/>
    </source>
</evidence>
<reference evidence="3" key="2">
    <citation type="submission" date="2020-01" db="EMBL/GenBank/DDBJ databases">
        <authorList>
            <person name="Algora L."/>
            <person name="Schniete J.K."/>
            <person name="MacFadyen A."/>
            <person name="Hoskisson P.A."/>
            <person name="Hunter I.S."/>
            <person name="Herron P.R."/>
        </authorList>
    </citation>
    <scope>NUCLEOTIDE SEQUENCE</scope>
    <source>
        <strain evidence="3">ATCC 10970</strain>
    </source>
</reference>
<dbReference type="RefSeq" id="WP_139679692.1">
    <property type="nucleotide sequence ID" value="NZ_CP048261.1"/>
</dbReference>
<gene>
    <name evidence="3" type="ORF">SRIM_022005</name>
</gene>
<dbReference type="GeneID" id="66856694"/>
<keyword evidence="2" id="KW-1133">Transmembrane helix</keyword>
<reference evidence="3" key="1">
    <citation type="submission" date="2012-12" db="EMBL/GenBank/DDBJ databases">
        <authorList>
            <person name="Pethick F.E."/>
            <person name="MacFadyen A.C."/>
            <person name="Tang Z."/>
            <person name="Sangal V."/>
            <person name="Tze-Tze L."/>
            <person name="Chu J."/>
            <person name="Guo M."/>
            <person name="Kirby R."/>
            <person name="Hoskisson P.A."/>
            <person name="Herron P.R."/>
            <person name="Hunter I.S."/>
        </authorList>
    </citation>
    <scope>NUCLEOTIDE SEQUENCE</scope>
    <source>
        <strain evidence="3">ATCC 10970</strain>
    </source>
</reference>
<feature type="transmembrane region" description="Helical" evidence="2">
    <location>
        <begin position="81"/>
        <end position="104"/>
    </location>
</feature>
<keyword evidence="2" id="KW-0472">Membrane</keyword>
<evidence type="ECO:0000256" key="2">
    <source>
        <dbReference type="SAM" id="Phobius"/>
    </source>
</evidence>
<keyword evidence="2" id="KW-0812">Transmembrane</keyword>
<dbReference type="AlphaFoldDB" id="A0A8A1UQN0"/>
<organism evidence="3 4">
    <name type="scientific">Streptomyces rimosus subsp. rimosus (strain ATCC 10970 / DSM 40260 / JCM 4667 / NRRL 2234)</name>
    <dbReference type="NCBI Taxonomy" id="1265868"/>
    <lineage>
        <taxon>Bacteria</taxon>
        <taxon>Bacillati</taxon>
        <taxon>Actinomycetota</taxon>
        <taxon>Actinomycetes</taxon>
        <taxon>Kitasatosporales</taxon>
        <taxon>Streptomycetaceae</taxon>
        <taxon>Streptomyces</taxon>
    </lineage>
</organism>
<evidence type="ECO:0000313" key="3">
    <source>
        <dbReference type="EMBL" id="QST82477.1"/>
    </source>
</evidence>
<dbReference type="EMBL" id="CP048261">
    <property type="protein sequence ID" value="QST82477.1"/>
    <property type="molecule type" value="Genomic_DNA"/>
</dbReference>
<sequence length="151" mass="16929">MSEPQRVRNELSGTVNGNAIQAGAIHGDVVFGAPTSPESEELQRRLEQRQRRILDAEDAQAAEIERRCEQYLKRLRWGRRAAVIMLPFAIPGVVMLSAHGWILSGWQGRWGLFGLPVCALGLYSLAFSTWVIKRAEAGKPIKIPPRTPWSR</sequence>
<name>A0A8A1UQN0_STRR1</name>
<reference evidence="3" key="3">
    <citation type="journal article" date="2021" name="bioRxiv">
        <title>Bilateral symmetry of linear streptomycete chromosomes.</title>
        <authorList>
            <person name="Algora-Gallardo L."/>
            <person name="Schniete J.K."/>
            <person name="Mark D.R."/>
            <person name="Hunter I.S."/>
            <person name="Herron P.R."/>
        </authorList>
    </citation>
    <scope>NUCLEOTIDE SEQUENCE</scope>
    <source>
        <strain evidence="3">ATCC 10970</strain>
    </source>
</reference>
<feature type="coiled-coil region" evidence="1">
    <location>
        <begin position="39"/>
        <end position="74"/>
    </location>
</feature>
<dbReference type="Proteomes" id="UP000011074">
    <property type="component" value="Chromosome"/>
</dbReference>
<accession>A0A8A1UQN0</accession>